<dbReference type="SUPFAM" id="SSF82657">
    <property type="entry name" value="BolA-like"/>
    <property type="match status" value="1"/>
</dbReference>
<dbReference type="EMBL" id="LPNM01000001">
    <property type="protein sequence ID" value="OEJ92395.1"/>
    <property type="molecule type" value="Genomic_DNA"/>
</dbReference>
<keyword evidence="4" id="KW-1185">Reference proteome</keyword>
<sequence>MFLKTVPLRLRPYCPRVPHFPQLTTLRHNSTFPLQTDEEKNIYNKLKQNFQNPKELLVQDISGGCGSMYKIIIQSAEFNTLTMIKQHKLVNSILKDDIKKWHGLQLTTKKDL</sequence>
<reference evidence="4" key="1">
    <citation type="journal article" date="2016" name="Genome Announc.">
        <title>Genome sequences of three species of Hanseniaspora isolated from spontaneous wine fermentations.</title>
        <authorList>
            <person name="Sternes P.R."/>
            <person name="Lee D."/>
            <person name="Kutyna D.R."/>
            <person name="Borneman A.R."/>
        </authorList>
    </citation>
    <scope>NUCLEOTIDE SEQUENCE [LARGE SCALE GENOMIC DNA]</scope>
    <source>
        <strain evidence="4">AWRI3579</strain>
    </source>
</reference>
<comment type="caution">
    <text evidence="3">The sequence shown here is derived from an EMBL/GenBank/DDBJ whole genome shotgun (WGS) entry which is preliminary data.</text>
</comment>
<dbReference type="GO" id="GO:0005759">
    <property type="term" value="C:mitochondrial matrix"/>
    <property type="evidence" value="ECO:0007669"/>
    <property type="project" value="TreeGrafter"/>
</dbReference>
<name>A0A1E5S065_9ASCO</name>
<dbReference type="PANTHER" id="PTHR46188">
    <property type="entry name" value="BOLA-LIKE PROTEIN 3"/>
    <property type="match status" value="1"/>
</dbReference>
<dbReference type="Gene3D" id="3.30.300.90">
    <property type="entry name" value="BolA-like"/>
    <property type="match status" value="1"/>
</dbReference>
<evidence type="ECO:0000256" key="1">
    <source>
        <dbReference type="ARBA" id="ARBA00005578"/>
    </source>
</evidence>
<dbReference type="AlphaFoldDB" id="A0A1E5S065"/>
<accession>A0A1E5S065</accession>
<proteinExistence type="inferred from homology"/>
<dbReference type="InParanoid" id="A0A1E5S065"/>
<dbReference type="InterPro" id="IPR052275">
    <property type="entry name" value="Mt_Fe-S_assembly_factor"/>
</dbReference>
<dbReference type="Proteomes" id="UP000095728">
    <property type="component" value="Unassembled WGS sequence"/>
</dbReference>
<organism evidence="3 4">
    <name type="scientific">Hanseniaspora osmophila</name>
    <dbReference type="NCBI Taxonomy" id="56408"/>
    <lineage>
        <taxon>Eukaryota</taxon>
        <taxon>Fungi</taxon>
        <taxon>Dikarya</taxon>
        <taxon>Ascomycota</taxon>
        <taxon>Saccharomycotina</taxon>
        <taxon>Saccharomycetes</taxon>
        <taxon>Saccharomycodales</taxon>
        <taxon>Saccharomycodaceae</taxon>
        <taxon>Hanseniaspora</taxon>
    </lineage>
</organism>
<dbReference type="InterPro" id="IPR036065">
    <property type="entry name" value="BolA-like_sf"/>
</dbReference>
<gene>
    <name evidence="3" type="ORF">AWRI3579_g226</name>
</gene>
<dbReference type="OrthoDB" id="203381at2759"/>
<dbReference type="InterPro" id="IPR002634">
    <property type="entry name" value="BolA"/>
</dbReference>
<evidence type="ECO:0000313" key="3">
    <source>
        <dbReference type="EMBL" id="OEJ92395.1"/>
    </source>
</evidence>
<protein>
    <submittedName>
        <fullName evidence="3">Altered inheritance of mitochondria protein 1</fullName>
    </submittedName>
</protein>
<dbReference type="PANTHER" id="PTHR46188:SF1">
    <property type="entry name" value="BOLA-LIKE PROTEIN 3"/>
    <property type="match status" value="1"/>
</dbReference>
<dbReference type="Pfam" id="PF01722">
    <property type="entry name" value="BolA"/>
    <property type="match status" value="1"/>
</dbReference>
<evidence type="ECO:0000313" key="4">
    <source>
        <dbReference type="Proteomes" id="UP000095728"/>
    </source>
</evidence>
<evidence type="ECO:0000256" key="2">
    <source>
        <dbReference type="RuleBase" id="RU003860"/>
    </source>
</evidence>
<dbReference type="FunCoup" id="A0A1E5S065">
    <property type="interactions" value="95"/>
</dbReference>
<dbReference type="STRING" id="56408.A0A1E5S065"/>
<comment type="similarity">
    <text evidence="1 2">Belongs to the BolA/IbaG family.</text>
</comment>